<dbReference type="STRING" id="1810919.A0A3D8QMZ0"/>
<dbReference type="InterPro" id="IPR051836">
    <property type="entry name" value="Kremen_rcpt"/>
</dbReference>
<evidence type="ECO:0000313" key="11">
    <source>
        <dbReference type="Proteomes" id="UP000256690"/>
    </source>
</evidence>
<comment type="subcellular location">
    <subcellularLocation>
        <location evidence="1">Membrane</location>
        <topology evidence="1">Single-pass membrane protein</topology>
    </subcellularLocation>
</comment>
<keyword evidence="2" id="KW-0812">Transmembrane</keyword>
<evidence type="ECO:0000256" key="8">
    <source>
        <dbReference type="SAM" id="SignalP"/>
    </source>
</evidence>
<reference evidence="10 11" key="1">
    <citation type="journal article" date="2018" name="IMA Fungus">
        <title>IMA Genome-F 9: Draft genome sequence of Annulohypoxylon stygium, Aspergillus mulundensis, Berkeleyomyces basicola (syn. Thielaviopsis basicola), Ceratocystis smalleyi, two Cercospora beticola strains, Coleophoma cylindrospora, Fusarium fracticaudum, Phialophora cf. hyalina, and Morchella septimelata.</title>
        <authorList>
            <person name="Wingfield B.D."/>
            <person name="Bills G.F."/>
            <person name="Dong Y."/>
            <person name="Huang W."/>
            <person name="Nel W.J."/>
            <person name="Swalarsk-Parry B.S."/>
            <person name="Vaghefi N."/>
            <person name="Wilken P.M."/>
            <person name="An Z."/>
            <person name="de Beer Z.W."/>
            <person name="De Vos L."/>
            <person name="Chen L."/>
            <person name="Duong T.A."/>
            <person name="Gao Y."/>
            <person name="Hammerbacher A."/>
            <person name="Kikkert J.R."/>
            <person name="Li Y."/>
            <person name="Li H."/>
            <person name="Li K."/>
            <person name="Li Q."/>
            <person name="Liu X."/>
            <person name="Ma X."/>
            <person name="Naidoo K."/>
            <person name="Pethybridge S.J."/>
            <person name="Sun J."/>
            <person name="Steenkamp E.T."/>
            <person name="van der Nest M.A."/>
            <person name="van Wyk S."/>
            <person name="Wingfield M.J."/>
            <person name="Xiong C."/>
            <person name="Yue Q."/>
            <person name="Zhang X."/>
        </authorList>
    </citation>
    <scope>NUCLEOTIDE SEQUENCE [LARGE SCALE GENOMIC DNA]</scope>
    <source>
        <strain evidence="10 11">DSM 5745</strain>
    </source>
</reference>
<keyword evidence="3 8" id="KW-0732">Signal</keyword>
<feature type="compositionally biased region" description="Low complexity" evidence="7">
    <location>
        <begin position="127"/>
        <end position="196"/>
    </location>
</feature>
<organism evidence="10 11">
    <name type="scientific">Aspergillus mulundensis</name>
    <dbReference type="NCBI Taxonomy" id="1810919"/>
    <lineage>
        <taxon>Eukaryota</taxon>
        <taxon>Fungi</taxon>
        <taxon>Dikarya</taxon>
        <taxon>Ascomycota</taxon>
        <taxon>Pezizomycotina</taxon>
        <taxon>Eurotiomycetes</taxon>
        <taxon>Eurotiomycetidae</taxon>
        <taxon>Eurotiales</taxon>
        <taxon>Aspergillaceae</taxon>
        <taxon>Aspergillus</taxon>
        <taxon>Aspergillus subgen. Nidulantes</taxon>
    </lineage>
</organism>
<dbReference type="EMBL" id="PVWQ01000015">
    <property type="protein sequence ID" value="RDW63193.1"/>
    <property type="molecule type" value="Genomic_DNA"/>
</dbReference>
<dbReference type="SMART" id="SM00321">
    <property type="entry name" value="WSC"/>
    <property type="match status" value="1"/>
</dbReference>
<sequence>MKFSPSLVAVLPFALSATARSTSTYVGCFSTTGSWEDFGTFTFQSIGHCVEQCSDAGYNIHDYAAVQDESCYCGDSDPAKADLLDDDECTAKCPGYAGDTCGGAKTWSVYAIGDVKDDLWADEDESSSTAGSSTSTSTEESTAVSTATSTAAEAATSTAPVEVKPASGTVSSSATPSASASSTPASSSTSIEPTPTGNSASRRYSFLF</sequence>
<feature type="chain" id="PRO_5017740318" evidence="8">
    <location>
        <begin position="22"/>
        <end position="208"/>
    </location>
</feature>
<protein>
    <submittedName>
        <fullName evidence="10">Putative plasma membrane sensor transducer</fullName>
    </submittedName>
</protein>
<dbReference type="Pfam" id="PF01822">
    <property type="entry name" value="WSC"/>
    <property type="match status" value="1"/>
</dbReference>
<dbReference type="AlphaFoldDB" id="A0A3D8QMZ0"/>
<dbReference type="Proteomes" id="UP000256690">
    <property type="component" value="Unassembled WGS sequence"/>
</dbReference>
<name>A0A3D8QMZ0_9EURO</name>
<evidence type="ECO:0000256" key="3">
    <source>
        <dbReference type="ARBA" id="ARBA00022729"/>
    </source>
</evidence>
<dbReference type="PROSITE" id="PS51212">
    <property type="entry name" value="WSC"/>
    <property type="match status" value="1"/>
</dbReference>
<evidence type="ECO:0000256" key="6">
    <source>
        <dbReference type="ARBA" id="ARBA00023180"/>
    </source>
</evidence>
<dbReference type="PANTHER" id="PTHR24269">
    <property type="entry name" value="KREMEN PROTEIN"/>
    <property type="match status" value="1"/>
</dbReference>
<evidence type="ECO:0000313" key="10">
    <source>
        <dbReference type="EMBL" id="RDW63193.1"/>
    </source>
</evidence>
<keyword evidence="6" id="KW-0325">Glycoprotein</keyword>
<comment type="caution">
    <text evidence="10">The sequence shown here is derived from an EMBL/GenBank/DDBJ whole genome shotgun (WGS) entry which is preliminary data.</text>
</comment>
<dbReference type="RefSeq" id="XP_026599382.1">
    <property type="nucleotide sequence ID" value="XM_026752320.1"/>
</dbReference>
<feature type="signal peptide" evidence="8">
    <location>
        <begin position="1"/>
        <end position="21"/>
    </location>
</feature>
<feature type="domain" description="WSC" evidence="9">
    <location>
        <begin position="22"/>
        <end position="113"/>
    </location>
</feature>
<keyword evidence="11" id="KW-1185">Reference proteome</keyword>
<evidence type="ECO:0000256" key="2">
    <source>
        <dbReference type="ARBA" id="ARBA00022692"/>
    </source>
</evidence>
<keyword evidence="5" id="KW-0472">Membrane</keyword>
<evidence type="ECO:0000256" key="7">
    <source>
        <dbReference type="SAM" id="MobiDB-lite"/>
    </source>
</evidence>
<dbReference type="InterPro" id="IPR002889">
    <property type="entry name" value="WSC_carb-bd"/>
</dbReference>
<dbReference type="OrthoDB" id="2019572at2759"/>
<evidence type="ECO:0000256" key="1">
    <source>
        <dbReference type="ARBA" id="ARBA00004167"/>
    </source>
</evidence>
<dbReference type="GO" id="GO:0005886">
    <property type="term" value="C:plasma membrane"/>
    <property type="evidence" value="ECO:0007669"/>
    <property type="project" value="TreeGrafter"/>
</dbReference>
<gene>
    <name evidence="10" type="ORF">DSM5745_10304</name>
</gene>
<accession>A0A3D8QMZ0</accession>
<keyword evidence="4" id="KW-1133">Transmembrane helix</keyword>
<dbReference type="PANTHER" id="PTHR24269:SF16">
    <property type="entry name" value="PROTEIN SLG1"/>
    <property type="match status" value="1"/>
</dbReference>
<proteinExistence type="predicted"/>
<evidence type="ECO:0000256" key="5">
    <source>
        <dbReference type="ARBA" id="ARBA00023136"/>
    </source>
</evidence>
<feature type="region of interest" description="Disordered" evidence="7">
    <location>
        <begin position="122"/>
        <end position="208"/>
    </location>
</feature>
<evidence type="ECO:0000256" key="4">
    <source>
        <dbReference type="ARBA" id="ARBA00022989"/>
    </source>
</evidence>
<evidence type="ECO:0000259" key="9">
    <source>
        <dbReference type="PROSITE" id="PS51212"/>
    </source>
</evidence>
<dbReference type="GeneID" id="38120674"/>